<keyword evidence="5" id="KW-0812">Transmembrane</keyword>
<dbReference type="PANTHER" id="PTHR30469">
    <property type="entry name" value="MULTIDRUG RESISTANCE PROTEIN MDTA"/>
    <property type="match status" value="1"/>
</dbReference>
<evidence type="ECO:0000313" key="10">
    <source>
        <dbReference type="EMBL" id="KMT54059.1"/>
    </source>
</evidence>
<feature type="domain" description="Multidrug resistance protein MdtA-like barrel-sandwich hybrid" evidence="7">
    <location>
        <begin position="71"/>
        <end position="188"/>
    </location>
</feature>
<dbReference type="InterPro" id="IPR058625">
    <property type="entry name" value="MdtA-like_BSH"/>
</dbReference>
<keyword evidence="11" id="KW-1185">Reference proteome</keyword>
<keyword evidence="5" id="KW-0472">Membrane</keyword>
<dbReference type="PATRIC" id="fig|1674920.3.peg.2006"/>
<feature type="transmembrane region" description="Helical" evidence="5">
    <location>
        <begin position="7"/>
        <end position="27"/>
    </location>
</feature>
<dbReference type="Pfam" id="PF25967">
    <property type="entry name" value="RND-MFP_C"/>
    <property type="match status" value="1"/>
</dbReference>
<comment type="similarity">
    <text evidence="2">Belongs to the membrane fusion protein (MFP) (TC 8.A.1) family.</text>
</comment>
<name>A0A0J8FZB0_9PSED</name>
<dbReference type="Proteomes" id="UP000037551">
    <property type="component" value="Unassembled WGS sequence"/>
</dbReference>
<dbReference type="SUPFAM" id="SSF111369">
    <property type="entry name" value="HlyD-like secretion proteins"/>
    <property type="match status" value="1"/>
</dbReference>
<dbReference type="STRING" id="1674920.ACR52_18105"/>
<comment type="caution">
    <text evidence="10">The sequence shown here is derived from an EMBL/GenBank/DDBJ whole genome shotgun (WGS) entry which is preliminary data.</text>
</comment>
<dbReference type="Gene3D" id="2.40.50.100">
    <property type="match status" value="1"/>
</dbReference>
<keyword evidence="4" id="KW-0175">Coiled coil</keyword>
<dbReference type="Gene3D" id="2.40.420.20">
    <property type="match status" value="1"/>
</dbReference>
<feature type="domain" description="CusB-like beta-barrel" evidence="8">
    <location>
        <begin position="201"/>
        <end position="274"/>
    </location>
</feature>
<dbReference type="Pfam" id="PF25954">
    <property type="entry name" value="Beta-barrel_RND_2"/>
    <property type="match status" value="1"/>
</dbReference>
<evidence type="ECO:0000259" key="9">
    <source>
        <dbReference type="Pfam" id="PF25967"/>
    </source>
</evidence>
<reference evidence="10 11" key="1">
    <citation type="submission" date="2015-06" db="EMBL/GenBank/DDBJ databases">
        <title>Draft genome sequence of an Antarctic Pseudomonas sp. strain KG01 with full potential for biotechnological applications.</title>
        <authorList>
            <person name="Pavlov M.S."/>
            <person name="Lira F."/>
            <person name="Martinez J.L."/>
            <person name="Marshall S.H."/>
        </authorList>
    </citation>
    <scope>NUCLEOTIDE SEQUENCE [LARGE SCALE GENOMIC DNA]</scope>
    <source>
        <strain evidence="10 11">KG01</strain>
    </source>
</reference>
<evidence type="ECO:0000256" key="5">
    <source>
        <dbReference type="SAM" id="Phobius"/>
    </source>
</evidence>
<dbReference type="InterPro" id="IPR006143">
    <property type="entry name" value="RND_pump_MFP"/>
</dbReference>
<dbReference type="OrthoDB" id="9806939at2"/>
<feature type="domain" description="Multidrug resistance protein MdtA-like alpha-helical hairpin" evidence="6">
    <location>
        <begin position="105"/>
        <end position="163"/>
    </location>
</feature>
<keyword evidence="3" id="KW-0813">Transport</keyword>
<dbReference type="Pfam" id="PF25917">
    <property type="entry name" value="BSH_RND"/>
    <property type="match status" value="1"/>
</dbReference>
<dbReference type="RefSeq" id="WP_048727186.1">
    <property type="nucleotide sequence ID" value="NZ_LFMW01000012.1"/>
</dbReference>
<evidence type="ECO:0000259" key="6">
    <source>
        <dbReference type="Pfam" id="PF25876"/>
    </source>
</evidence>
<dbReference type="Pfam" id="PF25876">
    <property type="entry name" value="HH_MFP_RND"/>
    <property type="match status" value="1"/>
</dbReference>
<protein>
    <submittedName>
        <fullName evidence="10">RND transporter</fullName>
    </submittedName>
</protein>
<evidence type="ECO:0000256" key="1">
    <source>
        <dbReference type="ARBA" id="ARBA00004196"/>
    </source>
</evidence>
<dbReference type="PANTHER" id="PTHR30469:SF11">
    <property type="entry name" value="BLL4320 PROTEIN"/>
    <property type="match status" value="1"/>
</dbReference>
<sequence length="383" mass="41441">MPGRRMVTMLGIVFIVVSMLAGYKAFWINQQLTLLHAPKPPVSVAVVPAIEQLWQRQLPAAGSLKALQGIDLRIEVPGVVTQVHFESGQKITAGQSLLQLENQMEKAQLDVALANHRLARQDFERAEKLVESQAISRGEFDRLSSEFNRHNALVSQYTAALAKKHITAPFSGTIGIRQVSIGDYLQSTAIIASLQDTSSLYVDFHVPEQAVQFIEVGQPIQVEVSARPGQHTLGLVSAINPVVDDNTRNVRVRATLPNSRNRLLPGMFASLQVQLAQPTLQVVVPEVAIIYTPSGQYVYVVSRHNDEQADQAGLPVLAAEQRQIEAGERLNGQVIITKGLAPGEQVVTAGQHKLKHGTVVIVSDDAPLSPGASSRVGTADAAP</sequence>
<dbReference type="NCBIfam" id="TIGR01730">
    <property type="entry name" value="RND_mfp"/>
    <property type="match status" value="1"/>
</dbReference>
<evidence type="ECO:0000256" key="3">
    <source>
        <dbReference type="ARBA" id="ARBA00022448"/>
    </source>
</evidence>
<dbReference type="Gene3D" id="2.40.30.170">
    <property type="match status" value="1"/>
</dbReference>
<gene>
    <name evidence="10" type="ORF">ACR52_18105</name>
</gene>
<feature type="domain" description="Multidrug resistance protein MdtA-like C-terminal permuted SH3" evidence="9">
    <location>
        <begin position="320"/>
        <end position="350"/>
    </location>
</feature>
<evidence type="ECO:0000313" key="11">
    <source>
        <dbReference type="Proteomes" id="UP000037551"/>
    </source>
</evidence>
<dbReference type="InterPro" id="IPR058627">
    <property type="entry name" value="MdtA-like_C"/>
</dbReference>
<evidence type="ECO:0000256" key="4">
    <source>
        <dbReference type="ARBA" id="ARBA00023054"/>
    </source>
</evidence>
<accession>A0A0J8FZB0</accession>
<dbReference type="FunFam" id="2.40.30.170:FF:000010">
    <property type="entry name" value="Efflux RND transporter periplasmic adaptor subunit"/>
    <property type="match status" value="1"/>
</dbReference>
<dbReference type="InterPro" id="IPR058624">
    <property type="entry name" value="MdtA-like_HH"/>
</dbReference>
<evidence type="ECO:0000259" key="7">
    <source>
        <dbReference type="Pfam" id="PF25917"/>
    </source>
</evidence>
<dbReference type="GO" id="GO:0015562">
    <property type="term" value="F:efflux transmembrane transporter activity"/>
    <property type="evidence" value="ECO:0007669"/>
    <property type="project" value="TreeGrafter"/>
</dbReference>
<comment type="subcellular location">
    <subcellularLocation>
        <location evidence="1">Cell envelope</location>
    </subcellularLocation>
</comment>
<evidence type="ECO:0000259" key="8">
    <source>
        <dbReference type="Pfam" id="PF25954"/>
    </source>
</evidence>
<dbReference type="Gene3D" id="1.10.287.470">
    <property type="entry name" value="Helix hairpin bin"/>
    <property type="match status" value="1"/>
</dbReference>
<dbReference type="InterPro" id="IPR058792">
    <property type="entry name" value="Beta-barrel_RND_2"/>
</dbReference>
<evidence type="ECO:0000256" key="2">
    <source>
        <dbReference type="ARBA" id="ARBA00009477"/>
    </source>
</evidence>
<keyword evidence="5" id="KW-1133">Transmembrane helix</keyword>
<dbReference type="AlphaFoldDB" id="A0A0J8FZB0"/>
<proteinExistence type="inferred from homology"/>
<organism evidence="10 11">
    <name type="scientific">Pseudomonas fildesensis</name>
    <dbReference type="NCBI Taxonomy" id="1674920"/>
    <lineage>
        <taxon>Bacteria</taxon>
        <taxon>Pseudomonadati</taxon>
        <taxon>Pseudomonadota</taxon>
        <taxon>Gammaproteobacteria</taxon>
        <taxon>Pseudomonadales</taxon>
        <taxon>Pseudomonadaceae</taxon>
        <taxon>Pseudomonas</taxon>
    </lineage>
</organism>
<dbReference type="EMBL" id="LFMW01000012">
    <property type="protein sequence ID" value="KMT54059.1"/>
    <property type="molecule type" value="Genomic_DNA"/>
</dbReference>
<dbReference type="GO" id="GO:1990281">
    <property type="term" value="C:efflux pump complex"/>
    <property type="evidence" value="ECO:0007669"/>
    <property type="project" value="TreeGrafter"/>
</dbReference>